<keyword evidence="1" id="KW-0732">Signal</keyword>
<dbReference type="Proteomes" id="UP001620626">
    <property type="component" value="Unassembled WGS sequence"/>
</dbReference>
<comment type="caution">
    <text evidence="2">The sequence shown here is derived from an EMBL/GenBank/DDBJ whole genome shotgun (WGS) entry which is preliminary data.</text>
</comment>
<accession>A0ABD2KIE0</accession>
<protein>
    <submittedName>
        <fullName evidence="2">Uncharacterized protein</fullName>
    </submittedName>
</protein>
<feature type="signal peptide" evidence="1">
    <location>
        <begin position="1"/>
        <end position="18"/>
    </location>
</feature>
<name>A0ABD2KIE0_9BILA</name>
<evidence type="ECO:0000256" key="1">
    <source>
        <dbReference type="SAM" id="SignalP"/>
    </source>
</evidence>
<dbReference type="EMBL" id="JBICBT010000753">
    <property type="protein sequence ID" value="KAL3102641.1"/>
    <property type="molecule type" value="Genomic_DNA"/>
</dbReference>
<feature type="chain" id="PRO_5044821873" evidence="1">
    <location>
        <begin position="19"/>
        <end position="88"/>
    </location>
</feature>
<proteinExistence type="predicted"/>
<evidence type="ECO:0000313" key="2">
    <source>
        <dbReference type="EMBL" id="KAL3102641.1"/>
    </source>
</evidence>
<reference evidence="2 3" key="1">
    <citation type="submission" date="2024-10" db="EMBL/GenBank/DDBJ databases">
        <authorList>
            <person name="Kim D."/>
        </authorList>
    </citation>
    <scope>NUCLEOTIDE SEQUENCE [LARGE SCALE GENOMIC DNA]</scope>
    <source>
        <strain evidence="2">BH-2024</strain>
    </source>
</reference>
<dbReference type="AlphaFoldDB" id="A0ABD2KIE0"/>
<gene>
    <name evidence="2" type="ORF">niasHT_021847</name>
</gene>
<sequence>MLRFFAILFILSVLSARAVPTALNFGTKLEKTSPIFAVSSLKLNQKEPPVVNENNFLPYFALYNKNMNDENLWSSALSRQLLFRLNRL</sequence>
<keyword evidence="3" id="KW-1185">Reference proteome</keyword>
<evidence type="ECO:0000313" key="3">
    <source>
        <dbReference type="Proteomes" id="UP001620626"/>
    </source>
</evidence>
<organism evidence="2 3">
    <name type="scientific">Heterodera trifolii</name>
    <dbReference type="NCBI Taxonomy" id="157864"/>
    <lineage>
        <taxon>Eukaryota</taxon>
        <taxon>Metazoa</taxon>
        <taxon>Ecdysozoa</taxon>
        <taxon>Nematoda</taxon>
        <taxon>Chromadorea</taxon>
        <taxon>Rhabditida</taxon>
        <taxon>Tylenchina</taxon>
        <taxon>Tylenchomorpha</taxon>
        <taxon>Tylenchoidea</taxon>
        <taxon>Heteroderidae</taxon>
        <taxon>Heteroderinae</taxon>
        <taxon>Heterodera</taxon>
    </lineage>
</organism>